<dbReference type="PANTHER" id="PTHR30461:SF2">
    <property type="entry name" value="SERINE RECOMBINASE PINE-RELATED"/>
    <property type="match status" value="1"/>
</dbReference>
<dbReference type="Pfam" id="PF13408">
    <property type="entry name" value="Zn_ribbon_recom"/>
    <property type="match status" value="1"/>
</dbReference>
<evidence type="ECO:0000256" key="2">
    <source>
        <dbReference type="ARBA" id="ARBA00023172"/>
    </source>
</evidence>
<dbReference type="Proteomes" id="UP001500689">
    <property type="component" value="Unassembled WGS sequence"/>
</dbReference>
<name>A0ABP6YEE9_9PSEU</name>
<evidence type="ECO:0008006" key="8">
    <source>
        <dbReference type="Google" id="ProtNLM"/>
    </source>
</evidence>
<evidence type="ECO:0000259" key="5">
    <source>
        <dbReference type="Pfam" id="PF13408"/>
    </source>
</evidence>
<dbReference type="InterPro" id="IPR050639">
    <property type="entry name" value="SSR_resolvase"/>
</dbReference>
<dbReference type="InterPro" id="IPR011109">
    <property type="entry name" value="DNA_bind_recombinase_dom"/>
</dbReference>
<protein>
    <recommendedName>
        <fullName evidence="8">Recombinase</fullName>
    </recommendedName>
</protein>
<feature type="domain" description="Recombinase zinc beta ribbon" evidence="5">
    <location>
        <begin position="81"/>
        <end position="141"/>
    </location>
</feature>
<gene>
    <name evidence="6" type="ORF">GCM10022222_78620</name>
</gene>
<proteinExistence type="predicted"/>
<keyword evidence="2" id="KW-0233">DNA recombination</keyword>
<dbReference type="Gene3D" id="3.90.1750.20">
    <property type="entry name" value="Putative Large Serine Recombinase, Chain B, Domain 2"/>
    <property type="match status" value="1"/>
</dbReference>
<accession>A0ABP6YEE9</accession>
<evidence type="ECO:0000256" key="3">
    <source>
        <dbReference type="SAM" id="MobiDB-lite"/>
    </source>
</evidence>
<sequence>MYEILRNPKYTGYQVFNRRASRSKGGKVNDPVKWVWSPKPVHEPLIPKWMYDESNARREARRGSRADNEPNVHPQTRRTYMLRGMVFCGCGRRMFGTHRHNTAYYMCWPKNNNRGRPDTYAGHPKAIYLREPSILDAVSQFLADRVFGPRRRAILAADLDGLDDRAAQQRHADRERLHRVLSELTRRQTSVLRQAQDGEPDDPFTQGLRTTYNELEAQKKTTQAAIADVDAADEADPGKPSEDDLALLGTLPFLTMNLADAPEKHLRSLFEALQLTVGLIEDTDKVTIEIRLPADELAQIAVQAERTSKTMRSTRKTPGQREGSACVDAVRAPGEIRTHTGRVLNPLPLPVGLRGPTAGRLYASARSRDWVGPGCGLGVAPATSW</sequence>
<dbReference type="PANTHER" id="PTHR30461">
    <property type="entry name" value="DNA-INVERTASE FROM LAMBDOID PROPHAGE"/>
    <property type="match status" value="1"/>
</dbReference>
<dbReference type="Pfam" id="PF07508">
    <property type="entry name" value="Recombinase"/>
    <property type="match status" value="1"/>
</dbReference>
<evidence type="ECO:0000313" key="6">
    <source>
        <dbReference type="EMBL" id="GAA3582093.1"/>
    </source>
</evidence>
<keyword evidence="7" id="KW-1185">Reference proteome</keyword>
<dbReference type="InterPro" id="IPR038109">
    <property type="entry name" value="DNA_bind_recomb_sf"/>
</dbReference>
<reference evidence="7" key="1">
    <citation type="journal article" date="2019" name="Int. J. Syst. Evol. Microbiol.">
        <title>The Global Catalogue of Microorganisms (GCM) 10K type strain sequencing project: providing services to taxonomists for standard genome sequencing and annotation.</title>
        <authorList>
            <consortium name="The Broad Institute Genomics Platform"/>
            <consortium name="The Broad Institute Genome Sequencing Center for Infectious Disease"/>
            <person name="Wu L."/>
            <person name="Ma J."/>
        </authorList>
    </citation>
    <scope>NUCLEOTIDE SEQUENCE [LARGE SCALE GENOMIC DNA]</scope>
    <source>
        <strain evidence="7">JCM 16898</strain>
    </source>
</reference>
<evidence type="ECO:0000259" key="4">
    <source>
        <dbReference type="Pfam" id="PF07508"/>
    </source>
</evidence>
<feature type="domain" description="Recombinase" evidence="4">
    <location>
        <begin position="2"/>
        <end position="60"/>
    </location>
</feature>
<feature type="region of interest" description="Disordered" evidence="3">
    <location>
        <begin position="305"/>
        <end position="326"/>
    </location>
</feature>
<dbReference type="EMBL" id="BAAAZN010000026">
    <property type="protein sequence ID" value="GAA3582093.1"/>
    <property type="molecule type" value="Genomic_DNA"/>
</dbReference>
<comment type="caution">
    <text evidence="6">The sequence shown here is derived from an EMBL/GenBank/DDBJ whole genome shotgun (WGS) entry which is preliminary data.</text>
</comment>
<organism evidence="6 7">
    <name type="scientific">Amycolatopsis ultiminotia</name>
    <dbReference type="NCBI Taxonomy" id="543629"/>
    <lineage>
        <taxon>Bacteria</taxon>
        <taxon>Bacillati</taxon>
        <taxon>Actinomycetota</taxon>
        <taxon>Actinomycetes</taxon>
        <taxon>Pseudonocardiales</taxon>
        <taxon>Pseudonocardiaceae</taxon>
        <taxon>Amycolatopsis</taxon>
    </lineage>
</organism>
<evidence type="ECO:0000313" key="7">
    <source>
        <dbReference type="Proteomes" id="UP001500689"/>
    </source>
</evidence>
<evidence type="ECO:0000256" key="1">
    <source>
        <dbReference type="ARBA" id="ARBA00023125"/>
    </source>
</evidence>
<keyword evidence="1" id="KW-0238">DNA-binding</keyword>
<dbReference type="InterPro" id="IPR025827">
    <property type="entry name" value="Zn_ribbon_recom_dom"/>
</dbReference>